<dbReference type="PANTHER" id="PTHR12019:SF9">
    <property type="entry name" value="THYMOPOIETIN"/>
    <property type="match status" value="1"/>
</dbReference>
<dbReference type="PROSITE" id="PS50954">
    <property type="entry name" value="LEM"/>
    <property type="match status" value="1"/>
</dbReference>
<evidence type="ECO:0000256" key="5">
    <source>
        <dbReference type="ARBA" id="ARBA00023125"/>
    </source>
</evidence>
<dbReference type="CDD" id="cd12934">
    <property type="entry name" value="LEM"/>
    <property type="match status" value="1"/>
</dbReference>
<feature type="compositionally biased region" description="Basic and acidic residues" evidence="6">
    <location>
        <begin position="169"/>
        <end position="181"/>
    </location>
</feature>
<feature type="compositionally biased region" description="Polar residues" evidence="6">
    <location>
        <begin position="186"/>
        <end position="195"/>
    </location>
</feature>
<reference evidence="8" key="1">
    <citation type="submission" date="2020-04" db="EMBL/GenBank/DDBJ databases">
        <authorList>
            <person name="Alioto T."/>
            <person name="Alioto T."/>
            <person name="Gomez Garrido J."/>
        </authorList>
    </citation>
    <scope>NUCLEOTIDE SEQUENCE</scope>
    <source>
        <strain evidence="8">A484AB</strain>
    </source>
</reference>
<gene>
    <name evidence="8" type="ORF">PACLA_8A078511</name>
</gene>
<organism evidence="8 9">
    <name type="scientific">Paramuricea clavata</name>
    <name type="common">Red gorgonian</name>
    <name type="synonym">Violescent sea-whip</name>
    <dbReference type="NCBI Taxonomy" id="317549"/>
    <lineage>
        <taxon>Eukaryota</taxon>
        <taxon>Metazoa</taxon>
        <taxon>Cnidaria</taxon>
        <taxon>Anthozoa</taxon>
        <taxon>Octocorallia</taxon>
        <taxon>Malacalcyonacea</taxon>
        <taxon>Plexauridae</taxon>
        <taxon>Paramuricea</taxon>
    </lineage>
</organism>
<evidence type="ECO:0000256" key="7">
    <source>
        <dbReference type="SAM" id="Phobius"/>
    </source>
</evidence>
<feature type="region of interest" description="Disordered" evidence="6">
    <location>
        <begin position="52"/>
        <end position="80"/>
    </location>
</feature>
<comment type="caution">
    <text evidence="8">The sequence shown here is derived from an EMBL/GenBank/DDBJ whole genome shotgun (WGS) entry which is preliminary data.</text>
</comment>
<dbReference type="SMART" id="SM00540">
    <property type="entry name" value="LEM"/>
    <property type="match status" value="1"/>
</dbReference>
<dbReference type="GO" id="GO:0003677">
    <property type="term" value="F:DNA binding"/>
    <property type="evidence" value="ECO:0007669"/>
    <property type="project" value="UniProtKB-KW"/>
</dbReference>
<keyword evidence="7" id="KW-1133">Transmembrane helix</keyword>
<dbReference type="OrthoDB" id="10072362at2759"/>
<dbReference type="InterPro" id="IPR003887">
    <property type="entry name" value="LEM_dom"/>
</dbReference>
<dbReference type="AlphaFoldDB" id="A0A6S7ITB1"/>
<feature type="compositionally biased region" description="Polar residues" evidence="6">
    <location>
        <begin position="135"/>
        <end position="145"/>
    </location>
</feature>
<keyword evidence="9" id="KW-1185">Reference proteome</keyword>
<dbReference type="Gene3D" id="1.10.720.40">
    <property type="match status" value="2"/>
</dbReference>
<dbReference type="SUPFAM" id="SSF63451">
    <property type="entry name" value="LEM domain"/>
    <property type="match status" value="2"/>
</dbReference>
<dbReference type="Pfam" id="PF08198">
    <property type="entry name" value="Thymopoietin"/>
    <property type="match status" value="1"/>
</dbReference>
<dbReference type="PROSITE" id="PS50955">
    <property type="entry name" value="LEM_LIKE"/>
    <property type="match status" value="1"/>
</dbReference>
<dbReference type="InterPro" id="IPR013146">
    <property type="entry name" value="LEM-like_dom"/>
</dbReference>
<feature type="compositionally biased region" description="Low complexity" evidence="6">
    <location>
        <begin position="238"/>
        <end position="247"/>
    </location>
</feature>
<dbReference type="Pfam" id="PF03020">
    <property type="entry name" value="LEM"/>
    <property type="match status" value="1"/>
</dbReference>
<evidence type="ECO:0000256" key="2">
    <source>
        <dbReference type="ARBA" id="ARBA00022481"/>
    </source>
</evidence>
<protein>
    <submittedName>
        <fullName evidence="8">Lamina-associated polypeptide 2-like</fullName>
    </submittedName>
</protein>
<feature type="transmembrane region" description="Helical" evidence="7">
    <location>
        <begin position="326"/>
        <end position="346"/>
    </location>
</feature>
<dbReference type="InterPro" id="IPR051656">
    <property type="entry name" value="LEM_domain"/>
</dbReference>
<keyword evidence="3" id="KW-0597">Phosphoprotein</keyword>
<feature type="compositionally biased region" description="Basic and acidic residues" evidence="6">
    <location>
        <begin position="212"/>
        <end position="223"/>
    </location>
</feature>
<dbReference type="Proteomes" id="UP001152795">
    <property type="component" value="Unassembled WGS sequence"/>
</dbReference>
<dbReference type="GO" id="GO:0005635">
    <property type="term" value="C:nuclear envelope"/>
    <property type="evidence" value="ECO:0007669"/>
    <property type="project" value="UniProtKB-ARBA"/>
</dbReference>
<keyword evidence="7" id="KW-0812">Transmembrane</keyword>
<keyword evidence="2" id="KW-0488">Methylation</keyword>
<feature type="compositionally biased region" description="Acidic residues" evidence="6">
    <location>
        <begin position="149"/>
        <end position="168"/>
    </location>
</feature>
<keyword evidence="4" id="KW-0007">Acetylation</keyword>
<evidence type="ECO:0000256" key="1">
    <source>
        <dbReference type="ARBA" id="ARBA00007744"/>
    </source>
</evidence>
<evidence type="ECO:0000256" key="6">
    <source>
        <dbReference type="SAM" id="MobiDB-lite"/>
    </source>
</evidence>
<evidence type="ECO:0000313" key="8">
    <source>
        <dbReference type="EMBL" id="CAB4005178.1"/>
    </source>
</evidence>
<sequence>MSKAFNDPSLLTKDRLKKELESRGVKLPRGDQKKEFYVRLYRETVSRETISVNGEFSSDDDTEFDQSPQNKQIVPRGSRSIRKAASKDIVSVEIKSLTDEELKRELSALGSPVGPIMSSTRGLYERKLARMRESVQNNGMTTITKSEFSDDNFDEEEVHDEESAPDDEFFYKRQERNRRSGGDFGQTFTKNFQDTSSKKEVSRDFSVSSSRNVERSSSFDRKTMNKVRTKKGDKFEEQNWSSSSNNENADDAEDGADVLQLPGLPSSFQQALTAARFSPEKSPPATEMRARASRQQESESVPENIPETKVAEEKPKMPKPKTSRTWRWVLFIIIVILIIFAGAVVYNVEKLPVLNKQLASPGPPANPNDTTQ</sequence>
<dbReference type="SMART" id="SM01261">
    <property type="entry name" value="Thymopoietin"/>
    <property type="match status" value="1"/>
</dbReference>
<dbReference type="EMBL" id="CACRXK020005117">
    <property type="protein sequence ID" value="CAB4005178.1"/>
    <property type="molecule type" value="Genomic_DNA"/>
</dbReference>
<keyword evidence="5" id="KW-0238">DNA-binding</keyword>
<comment type="similarity">
    <text evidence="1">Belongs to the LEM family.</text>
</comment>
<dbReference type="InterPro" id="IPR011015">
    <property type="entry name" value="LEM/LEM-like_dom_sf"/>
</dbReference>
<evidence type="ECO:0000256" key="4">
    <source>
        <dbReference type="ARBA" id="ARBA00022990"/>
    </source>
</evidence>
<evidence type="ECO:0000256" key="3">
    <source>
        <dbReference type="ARBA" id="ARBA00022553"/>
    </source>
</evidence>
<dbReference type="FunFam" id="1.10.720.40:FF:000001">
    <property type="entry name" value="LEM domain containing 2, isoform CRA_a"/>
    <property type="match status" value="2"/>
</dbReference>
<proteinExistence type="inferred from homology"/>
<accession>A0A6S7ITB1</accession>
<feature type="compositionally biased region" description="Basic and acidic residues" evidence="6">
    <location>
        <begin position="288"/>
        <end position="297"/>
    </location>
</feature>
<keyword evidence="7" id="KW-0472">Membrane</keyword>
<evidence type="ECO:0000313" key="9">
    <source>
        <dbReference type="Proteomes" id="UP001152795"/>
    </source>
</evidence>
<name>A0A6S7ITB1_PARCT</name>
<feature type="region of interest" description="Disordered" evidence="6">
    <location>
        <begin position="135"/>
        <end position="319"/>
    </location>
</feature>
<dbReference type="PANTHER" id="PTHR12019">
    <property type="entry name" value="LAMINA-ASSOCIATED POLYPEPTIDE THYMOPOIETIN"/>
    <property type="match status" value="1"/>
</dbReference>